<evidence type="ECO:0000256" key="1">
    <source>
        <dbReference type="SAM" id="Phobius"/>
    </source>
</evidence>
<organism evidence="2 3">
    <name type="scientific">[Clostridium] fimetarium</name>
    <dbReference type="NCBI Taxonomy" id="99656"/>
    <lineage>
        <taxon>Bacteria</taxon>
        <taxon>Bacillati</taxon>
        <taxon>Bacillota</taxon>
        <taxon>Clostridia</taxon>
        <taxon>Lachnospirales</taxon>
        <taxon>Lachnospiraceae</taxon>
    </lineage>
</organism>
<gene>
    <name evidence="2" type="ORF">SAMN05421659_10364</name>
</gene>
<evidence type="ECO:0000313" key="3">
    <source>
        <dbReference type="Proteomes" id="UP000199701"/>
    </source>
</evidence>
<dbReference type="EMBL" id="FOJI01000003">
    <property type="protein sequence ID" value="SEW00082.1"/>
    <property type="molecule type" value="Genomic_DNA"/>
</dbReference>
<keyword evidence="1" id="KW-0812">Transmembrane</keyword>
<keyword evidence="1" id="KW-0472">Membrane</keyword>
<proteinExistence type="predicted"/>
<accession>A0A1I0NFR1</accession>
<protein>
    <submittedName>
        <fullName evidence="2">Uncharacterized protein</fullName>
    </submittedName>
</protein>
<keyword evidence="1" id="KW-1133">Transmembrane helix</keyword>
<dbReference type="Proteomes" id="UP000199701">
    <property type="component" value="Unassembled WGS sequence"/>
</dbReference>
<reference evidence="2 3" key="1">
    <citation type="submission" date="2016-10" db="EMBL/GenBank/DDBJ databases">
        <authorList>
            <person name="de Groot N.N."/>
        </authorList>
    </citation>
    <scope>NUCLEOTIDE SEQUENCE [LARGE SCALE GENOMIC DNA]</scope>
    <source>
        <strain evidence="2 3">DSM 9179</strain>
    </source>
</reference>
<feature type="transmembrane region" description="Helical" evidence="1">
    <location>
        <begin position="6"/>
        <end position="27"/>
    </location>
</feature>
<evidence type="ECO:0000313" key="2">
    <source>
        <dbReference type="EMBL" id="SEW00082.1"/>
    </source>
</evidence>
<name>A0A1I0NFR1_9FIRM</name>
<keyword evidence="3" id="KW-1185">Reference proteome</keyword>
<dbReference type="AlphaFoldDB" id="A0A1I0NFR1"/>
<sequence>MIMMQIINDILMWLIVVPIVIVFVKIIRILRMVILTTKYGNKIQRREEHFWDILRLYDDEEH</sequence>